<reference evidence="2" key="1">
    <citation type="submission" date="2020-10" db="EMBL/GenBank/DDBJ databases">
        <title>High-Quality Genome Resource of Clonostachys rosea strain S41 by Oxford Nanopore Long-Read Sequencing.</title>
        <authorList>
            <person name="Wang H."/>
        </authorList>
    </citation>
    <scope>NUCLEOTIDE SEQUENCE</scope>
    <source>
        <strain evidence="2">S41</strain>
    </source>
</reference>
<dbReference type="SMART" id="SM00256">
    <property type="entry name" value="FBOX"/>
    <property type="match status" value="1"/>
</dbReference>
<accession>A0A8H7NP09</accession>
<dbReference type="AlphaFoldDB" id="A0A8H7NP09"/>
<dbReference type="Gene3D" id="1.20.1280.50">
    <property type="match status" value="1"/>
</dbReference>
<evidence type="ECO:0000313" key="2">
    <source>
        <dbReference type="EMBL" id="KAF9759296.1"/>
    </source>
</evidence>
<feature type="domain" description="F-box" evidence="1">
    <location>
        <begin position="30"/>
        <end position="78"/>
    </location>
</feature>
<dbReference type="InterPro" id="IPR001810">
    <property type="entry name" value="F-box_dom"/>
</dbReference>
<name>A0A8H7NP09_BIOOC</name>
<proteinExistence type="predicted"/>
<dbReference type="PROSITE" id="PS50181">
    <property type="entry name" value="FBOX"/>
    <property type="match status" value="1"/>
</dbReference>
<sequence>MALALIYGWLQELLGNITRHVAWSGSPQSQSPLLELPADVAALVVTFLSPSDKLSAALVCKPLRSICKRNLHKITKHVCKKDKEDFLLRLERDLMATHIYCAVCTRLHRISSLNKPNEPPPFSGAPICLGIDYKNSPTFSENHFAYHHGRAAMNHHIYGAPAGIDPESLRYKTLFKDINLILGYHVWFGRYSVKIISDNLFLFGENVMESRDVRSMTRKLNAGSFEICPHTTTSAISNRSTRAVGLSEGDIFRFLQEPGRVVHGSCARCLTDYTVEIPRRTRSPGPVVSFRVKIKTWTDFGQFRSPQDWKWRAWRRKAGEYYSVTPRNLKTCPPGSVFKRYHAAEEQEESERFEASA</sequence>
<comment type="caution">
    <text evidence="2">The sequence shown here is derived from an EMBL/GenBank/DDBJ whole genome shotgun (WGS) entry which is preliminary data.</text>
</comment>
<protein>
    <recommendedName>
        <fullName evidence="1">F-box domain-containing protein</fullName>
    </recommendedName>
</protein>
<organism evidence="2 3">
    <name type="scientific">Bionectria ochroleuca</name>
    <name type="common">Gliocladium roseum</name>
    <dbReference type="NCBI Taxonomy" id="29856"/>
    <lineage>
        <taxon>Eukaryota</taxon>
        <taxon>Fungi</taxon>
        <taxon>Dikarya</taxon>
        <taxon>Ascomycota</taxon>
        <taxon>Pezizomycotina</taxon>
        <taxon>Sordariomycetes</taxon>
        <taxon>Hypocreomycetidae</taxon>
        <taxon>Hypocreales</taxon>
        <taxon>Bionectriaceae</taxon>
        <taxon>Clonostachys</taxon>
    </lineage>
</organism>
<dbReference type="EMBL" id="JADCTT010000001">
    <property type="protein sequence ID" value="KAF9759296.1"/>
    <property type="molecule type" value="Genomic_DNA"/>
</dbReference>
<evidence type="ECO:0000313" key="3">
    <source>
        <dbReference type="Proteomes" id="UP000616885"/>
    </source>
</evidence>
<dbReference type="Proteomes" id="UP000616885">
    <property type="component" value="Unassembled WGS sequence"/>
</dbReference>
<evidence type="ECO:0000259" key="1">
    <source>
        <dbReference type="PROSITE" id="PS50181"/>
    </source>
</evidence>
<dbReference type="Pfam" id="PF00646">
    <property type="entry name" value="F-box"/>
    <property type="match status" value="1"/>
</dbReference>
<dbReference type="SUPFAM" id="SSF81383">
    <property type="entry name" value="F-box domain"/>
    <property type="match status" value="1"/>
</dbReference>
<dbReference type="InterPro" id="IPR036047">
    <property type="entry name" value="F-box-like_dom_sf"/>
</dbReference>
<gene>
    <name evidence="2" type="ORF">IM811_000990</name>
</gene>